<dbReference type="InterPro" id="IPR001279">
    <property type="entry name" value="Metallo-B-lactamas"/>
</dbReference>
<evidence type="ECO:0000313" key="7">
    <source>
        <dbReference type="EMBL" id="SHN22081.1"/>
    </source>
</evidence>
<dbReference type="GO" id="GO:0046872">
    <property type="term" value="F:metal ion binding"/>
    <property type="evidence" value="ECO:0007669"/>
    <property type="project" value="UniProtKB-KW"/>
</dbReference>
<keyword evidence="2" id="KW-0479">Metal-binding</keyword>
<dbReference type="GO" id="GO:0016787">
    <property type="term" value="F:hydrolase activity"/>
    <property type="evidence" value="ECO:0007669"/>
    <property type="project" value="UniProtKB-KW"/>
</dbReference>
<name>A0A1M7PX04_9BACT</name>
<protein>
    <submittedName>
        <fullName evidence="7">Glyoxylase, beta-lactamase superfamily II</fullName>
    </submittedName>
</protein>
<dbReference type="EMBL" id="FRCY01000011">
    <property type="protein sequence ID" value="SHN22081.1"/>
    <property type="molecule type" value="Genomic_DNA"/>
</dbReference>
<dbReference type="CDD" id="cd06262">
    <property type="entry name" value="metallo-hydrolase-like_MBL-fold"/>
    <property type="match status" value="1"/>
</dbReference>
<dbReference type="SUPFAM" id="SSF56281">
    <property type="entry name" value="Metallo-hydrolase/oxidoreductase"/>
    <property type="match status" value="1"/>
</dbReference>
<accession>A0A1M7PX04</accession>
<evidence type="ECO:0000259" key="6">
    <source>
        <dbReference type="SMART" id="SM00849"/>
    </source>
</evidence>
<sequence>MLQIKSFTFNPFAENTYVLYDETGDALIIDPGCYEKQEKGSLFDFVADKELQPVKLINTHCHIDHVLGNAFVRSTYDIPLWYHKEEEAILRAVSSYAPNYGFAQYQDSKADHYIKEGEWIKFGNQQLLCIWVPGHSPGHLVFYEEKNRICIGGDTLFKGSIGRTDLPGGDHETLLSAIKTKLFILPDEVIVYPGHGPETSIGEEKKNNPFVGKNSSV</sequence>
<organism evidence="7 8">
    <name type="scientific">Cyclobacterium lianum</name>
    <dbReference type="NCBI Taxonomy" id="388280"/>
    <lineage>
        <taxon>Bacteria</taxon>
        <taxon>Pseudomonadati</taxon>
        <taxon>Bacteroidota</taxon>
        <taxon>Cytophagia</taxon>
        <taxon>Cytophagales</taxon>
        <taxon>Cyclobacteriaceae</taxon>
        <taxon>Cyclobacterium</taxon>
    </lineage>
</organism>
<evidence type="ECO:0000256" key="5">
    <source>
        <dbReference type="SAM" id="MobiDB-lite"/>
    </source>
</evidence>
<dbReference type="PANTHER" id="PTHR46233:SF3">
    <property type="entry name" value="HYDROXYACYLGLUTATHIONE HYDROLASE GLOC"/>
    <property type="match status" value="1"/>
</dbReference>
<feature type="region of interest" description="Disordered" evidence="5">
    <location>
        <begin position="196"/>
        <end position="217"/>
    </location>
</feature>
<dbReference type="SMART" id="SM00849">
    <property type="entry name" value="Lactamase_B"/>
    <property type="match status" value="1"/>
</dbReference>
<keyword evidence="8" id="KW-1185">Reference proteome</keyword>
<dbReference type="Proteomes" id="UP000184513">
    <property type="component" value="Unassembled WGS sequence"/>
</dbReference>
<dbReference type="InterPro" id="IPR036866">
    <property type="entry name" value="RibonucZ/Hydroxyglut_hydro"/>
</dbReference>
<proteinExistence type="predicted"/>
<dbReference type="RefSeq" id="WP_073095938.1">
    <property type="nucleotide sequence ID" value="NZ_FRCY01000011.1"/>
</dbReference>
<keyword evidence="4" id="KW-0862">Zinc</keyword>
<evidence type="ECO:0000256" key="4">
    <source>
        <dbReference type="ARBA" id="ARBA00022833"/>
    </source>
</evidence>
<comment type="cofactor">
    <cofactor evidence="1">
        <name>Zn(2+)</name>
        <dbReference type="ChEBI" id="CHEBI:29105"/>
    </cofactor>
</comment>
<dbReference type="Pfam" id="PF00753">
    <property type="entry name" value="Lactamase_B"/>
    <property type="match status" value="1"/>
</dbReference>
<dbReference type="AlphaFoldDB" id="A0A1M7PX04"/>
<dbReference type="Gene3D" id="3.60.15.10">
    <property type="entry name" value="Ribonuclease Z/Hydroxyacylglutathione hydrolase-like"/>
    <property type="match status" value="1"/>
</dbReference>
<dbReference type="InterPro" id="IPR051453">
    <property type="entry name" value="MBL_Glyoxalase_II"/>
</dbReference>
<dbReference type="STRING" id="388280.SAMN04488057_11191"/>
<evidence type="ECO:0000256" key="2">
    <source>
        <dbReference type="ARBA" id="ARBA00022723"/>
    </source>
</evidence>
<dbReference type="PANTHER" id="PTHR46233">
    <property type="entry name" value="HYDROXYACYLGLUTATHIONE HYDROLASE GLOC"/>
    <property type="match status" value="1"/>
</dbReference>
<evidence type="ECO:0000313" key="8">
    <source>
        <dbReference type="Proteomes" id="UP000184513"/>
    </source>
</evidence>
<dbReference type="OrthoDB" id="9802248at2"/>
<evidence type="ECO:0000256" key="1">
    <source>
        <dbReference type="ARBA" id="ARBA00001947"/>
    </source>
</evidence>
<evidence type="ECO:0000256" key="3">
    <source>
        <dbReference type="ARBA" id="ARBA00022801"/>
    </source>
</evidence>
<feature type="domain" description="Metallo-beta-lactamase" evidence="6">
    <location>
        <begin position="13"/>
        <end position="195"/>
    </location>
</feature>
<gene>
    <name evidence="7" type="ORF">SAMN04488057_11191</name>
</gene>
<reference evidence="7 8" key="1">
    <citation type="submission" date="2016-11" db="EMBL/GenBank/DDBJ databases">
        <authorList>
            <person name="Jaros S."/>
            <person name="Januszkiewicz K."/>
            <person name="Wedrychowicz H."/>
        </authorList>
    </citation>
    <scope>NUCLEOTIDE SEQUENCE [LARGE SCALE GENOMIC DNA]</scope>
    <source>
        <strain evidence="7 8">CGMCC 1.6102</strain>
    </source>
</reference>
<keyword evidence="3" id="KW-0378">Hydrolase</keyword>